<evidence type="ECO:0008006" key="4">
    <source>
        <dbReference type="Google" id="ProtNLM"/>
    </source>
</evidence>
<organism evidence="2 3">
    <name type="scientific">Winogradskyella flava</name>
    <dbReference type="NCBI Taxonomy" id="1884876"/>
    <lineage>
        <taxon>Bacteria</taxon>
        <taxon>Pseudomonadati</taxon>
        <taxon>Bacteroidota</taxon>
        <taxon>Flavobacteriia</taxon>
        <taxon>Flavobacteriales</taxon>
        <taxon>Flavobacteriaceae</taxon>
        <taxon>Winogradskyella</taxon>
    </lineage>
</organism>
<proteinExistence type="predicted"/>
<keyword evidence="1" id="KW-1133">Transmembrane helix</keyword>
<feature type="transmembrane region" description="Helical" evidence="1">
    <location>
        <begin position="7"/>
        <end position="26"/>
    </location>
</feature>
<dbReference type="Proteomes" id="UP000533900">
    <property type="component" value="Unassembled WGS sequence"/>
</dbReference>
<evidence type="ECO:0000313" key="3">
    <source>
        <dbReference type="Proteomes" id="UP000533900"/>
    </source>
</evidence>
<gene>
    <name evidence="2" type="ORF">H7F21_07820</name>
</gene>
<sequence>MKMFLKHIAYGLITFVLINLLIAFIYEYPAYKAIKNKTHKNYLKWNSIHSNKNAYDLIVLGSSRSYTGFNPNIIDKGLNLESFNMGTSAQDIAESYYTLVEILDYQNPKYVVLETYLDLSDDSHDYYQIFSNASFFNSKKNKYNLIAEGYGTKGIGNYFIPLMKFNQYIKKEITSLFSENNKKPPKKNWYKGFYRDTVVVTKEQIKAFGPISNYNNKSFNRERFDTYFNKIYELTKSKGIKLFTLRTPYPPTRIKINDNKDEENFYKNYFQDFNDVGYFDLNNYKKNKFTYSDTDFSDYHHTNYTGASIMSQQLVDIISTH</sequence>
<dbReference type="AlphaFoldDB" id="A0A842IT20"/>
<keyword evidence="1" id="KW-0472">Membrane</keyword>
<comment type="caution">
    <text evidence="2">The sequence shown here is derived from an EMBL/GenBank/DDBJ whole genome shotgun (WGS) entry which is preliminary data.</text>
</comment>
<reference evidence="2" key="1">
    <citation type="submission" date="2020-08" db="EMBL/GenBank/DDBJ databases">
        <title>Winogradskyella ouciana sp. nov., isolated from the hadal seawater of the Mariana Trench.</title>
        <authorList>
            <person name="He X."/>
        </authorList>
    </citation>
    <scope>NUCLEOTIDE SEQUENCE [LARGE SCALE GENOMIC DNA]</scope>
    <source>
        <strain evidence="2">KCTC 52348</strain>
    </source>
</reference>
<dbReference type="SUPFAM" id="SSF52266">
    <property type="entry name" value="SGNH hydrolase"/>
    <property type="match status" value="1"/>
</dbReference>
<keyword evidence="3" id="KW-1185">Reference proteome</keyword>
<name>A0A842IT20_9FLAO</name>
<accession>A0A842IT20</accession>
<evidence type="ECO:0000256" key="1">
    <source>
        <dbReference type="SAM" id="Phobius"/>
    </source>
</evidence>
<dbReference type="EMBL" id="JACLCP010000002">
    <property type="protein sequence ID" value="MBC2844994.1"/>
    <property type="molecule type" value="Genomic_DNA"/>
</dbReference>
<evidence type="ECO:0000313" key="2">
    <source>
        <dbReference type="EMBL" id="MBC2844994.1"/>
    </source>
</evidence>
<dbReference type="RefSeq" id="WP_185788715.1">
    <property type="nucleotide sequence ID" value="NZ_JACLCP010000002.1"/>
</dbReference>
<keyword evidence="1" id="KW-0812">Transmembrane</keyword>
<protein>
    <recommendedName>
        <fullName evidence="4">SGNH/GDSL hydrolase family protein</fullName>
    </recommendedName>
</protein>